<dbReference type="EMBL" id="JAPFFF010000032">
    <property type="protein sequence ID" value="KAK8844428.1"/>
    <property type="molecule type" value="Genomic_DNA"/>
</dbReference>
<dbReference type="SUPFAM" id="SSF54236">
    <property type="entry name" value="Ubiquitin-like"/>
    <property type="match status" value="1"/>
</dbReference>
<protein>
    <recommendedName>
        <fullName evidence="3">Ubiquitin-like domain-containing protein</fullName>
    </recommendedName>
</protein>
<accession>A0ABR2HCL3</accession>
<comment type="caution">
    <text evidence="1">The sequence shown here is derived from an EMBL/GenBank/DDBJ whole genome shotgun (WGS) entry which is preliminary data.</text>
</comment>
<reference evidence="1 2" key="1">
    <citation type="submission" date="2024-04" db="EMBL/GenBank/DDBJ databases">
        <title>Tritrichomonas musculus Genome.</title>
        <authorList>
            <person name="Alves-Ferreira E."/>
            <person name="Grigg M."/>
            <person name="Lorenzi H."/>
            <person name="Galac M."/>
        </authorList>
    </citation>
    <scope>NUCLEOTIDE SEQUENCE [LARGE SCALE GENOMIC DNA]</scope>
    <source>
        <strain evidence="1 2">EAF2021</strain>
    </source>
</reference>
<keyword evidence="2" id="KW-1185">Reference proteome</keyword>
<dbReference type="InterPro" id="IPR029071">
    <property type="entry name" value="Ubiquitin-like_domsf"/>
</dbReference>
<gene>
    <name evidence="1" type="ORF">M9Y10_024286</name>
</gene>
<sequence length="176" mass="20715">MDNNHSAIKIFIVVPYFRTFQVIVNIKQKIGIIKKAFPNIKNQKDLLYWFDGSKLMPHLTFQEVGIHENSTIVISIETDQIVLNQFFVFISKYVNEDKMRDKLIQNFSHENIKSSEPIFQCLPNDQTFKKEKNKYIFIQKLKELYSKFNFSRNQDSVTKTENSPTVFNTSPLPLIT</sequence>
<organism evidence="1 2">
    <name type="scientific">Tritrichomonas musculus</name>
    <dbReference type="NCBI Taxonomy" id="1915356"/>
    <lineage>
        <taxon>Eukaryota</taxon>
        <taxon>Metamonada</taxon>
        <taxon>Parabasalia</taxon>
        <taxon>Tritrichomonadida</taxon>
        <taxon>Tritrichomonadidae</taxon>
        <taxon>Tritrichomonas</taxon>
    </lineage>
</organism>
<evidence type="ECO:0008006" key="3">
    <source>
        <dbReference type="Google" id="ProtNLM"/>
    </source>
</evidence>
<evidence type="ECO:0000313" key="1">
    <source>
        <dbReference type="EMBL" id="KAK8844428.1"/>
    </source>
</evidence>
<dbReference type="Proteomes" id="UP001470230">
    <property type="component" value="Unassembled WGS sequence"/>
</dbReference>
<evidence type="ECO:0000313" key="2">
    <source>
        <dbReference type="Proteomes" id="UP001470230"/>
    </source>
</evidence>
<name>A0ABR2HCL3_9EUKA</name>
<proteinExistence type="predicted"/>